<sequence>MLIADYVFLGLGGAIACLVAFGWEEKRLRPSVVFSLIAGVVCGLSWCLNVDLVLTEGACVLFLIVYILVVMQYIMRPEGTRADTTAVICIACACFGVLRVLAGAFIGLSVLSLFFRVMLTVAAYSGVAAFAGKILKNLPGAGWEKAFMEPERKMWMFPVFGVSLSLPMFGDCTLPAALLEVFALFAGLSLFSLMIRNYKGEVLISTEKQYRDEMQTYMSVIRSQRHDYNFHVQTLHGLLLKKDYAGCERYLDELLEDSVAVNSLLTIEDAAVSALILSFQRKAAQEGIGLTVSIENNLSQIATKVYETNKIIGNLLQNALDEAETLPDKSYGIHLTILKRGEFALISVSNETVRENPMEGYKAGTSSKIGHEGIGIASIQALASRYGGVVYSRMEGNIIYFVAKIPLRVVKEKS</sequence>
<reference evidence="3 4" key="1">
    <citation type="submission" date="2021-10" db="EMBL/GenBank/DDBJ databases">
        <title>Collection of gut derived symbiotic bacterial strains cultured from healthy donors.</title>
        <authorList>
            <person name="Lin H."/>
            <person name="Littmann E."/>
            <person name="Kohout C."/>
            <person name="Pamer E.G."/>
        </authorList>
    </citation>
    <scope>NUCLEOTIDE SEQUENCE [LARGE SCALE GENOMIC DNA]</scope>
    <source>
        <strain evidence="3 4">DFI.1.165</strain>
    </source>
</reference>
<keyword evidence="1" id="KW-1133">Transmembrane helix</keyword>
<evidence type="ECO:0000313" key="4">
    <source>
        <dbReference type="Proteomes" id="UP001299546"/>
    </source>
</evidence>
<feature type="transmembrane region" description="Helical" evidence="1">
    <location>
        <begin position="30"/>
        <end position="46"/>
    </location>
</feature>
<keyword evidence="1" id="KW-0472">Membrane</keyword>
<evidence type="ECO:0000259" key="2">
    <source>
        <dbReference type="Pfam" id="PF14501"/>
    </source>
</evidence>
<dbReference type="PANTHER" id="PTHR40448:SF1">
    <property type="entry name" value="TWO-COMPONENT SENSOR HISTIDINE KINASE"/>
    <property type="match status" value="1"/>
</dbReference>
<dbReference type="Proteomes" id="UP001299546">
    <property type="component" value="Unassembled WGS sequence"/>
</dbReference>
<accession>A0ABS8DEE6</accession>
<feature type="transmembrane region" description="Helical" evidence="1">
    <location>
        <begin position="176"/>
        <end position="195"/>
    </location>
</feature>
<dbReference type="RefSeq" id="WP_066736330.1">
    <property type="nucleotide sequence ID" value="NZ_JAJCIQ010000002.1"/>
</dbReference>
<organism evidence="3 4">
    <name type="scientific">Bariatricus massiliensis</name>
    <dbReference type="NCBI Taxonomy" id="1745713"/>
    <lineage>
        <taxon>Bacteria</taxon>
        <taxon>Bacillati</taxon>
        <taxon>Bacillota</taxon>
        <taxon>Clostridia</taxon>
        <taxon>Lachnospirales</taxon>
        <taxon>Lachnospiraceae</taxon>
        <taxon>Bariatricus</taxon>
    </lineage>
</organism>
<feature type="domain" description="Sensor histidine kinase NatK-like C-terminal" evidence="2">
    <location>
        <begin position="308"/>
        <end position="397"/>
    </location>
</feature>
<feature type="transmembrane region" description="Helical" evidence="1">
    <location>
        <begin position="6"/>
        <end position="23"/>
    </location>
</feature>
<dbReference type="SUPFAM" id="SSF55874">
    <property type="entry name" value="ATPase domain of HSP90 chaperone/DNA topoisomerase II/histidine kinase"/>
    <property type="match status" value="1"/>
</dbReference>
<dbReference type="Pfam" id="PF14501">
    <property type="entry name" value="HATPase_c_5"/>
    <property type="match status" value="1"/>
</dbReference>
<dbReference type="Gene3D" id="3.30.565.10">
    <property type="entry name" value="Histidine kinase-like ATPase, C-terminal domain"/>
    <property type="match status" value="1"/>
</dbReference>
<dbReference type="InterPro" id="IPR036890">
    <property type="entry name" value="HATPase_C_sf"/>
</dbReference>
<dbReference type="Gene3D" id="1.10.287.130">
    <property type="match status" value="1"/>
</dbReference>
<keyword evidence="1" id="KW-0812">Transmembrane</keyword>
<evidence type="ECO:0000313" key="3">
    <source>
        <dbReference type="EMBL" id="MCB7386787.1"/>
    </source>
</evidence>
<feature type="transmembrane region" description="Helical" evidence="1">
    <location>
        <begin position="113"/>
        <end position="132"/>
    </location>
</feature>
<dbReference type="InterPro" id="IPR032834">
    <property type="entry name" value="NatK-like_C"/>
</dbReference>
<gene>
    <name evidence="3" type="ORF">LIZ65_05755</name>
</gene>
<feature type="transmembrane region" description="Helical" evidence="1">
    <location>
        <begin position="86"/>
        <end position="107"/>
    </location>
</feature>
<proteinExistence type="predicted"/>
<keyword evidence="4" id="KW-1185">Reference proteome</keyword>
<protein>
    <submittedName>
        <fullName evidence="3">GHKL domain-containing protein</fullName>
    </submittedName>
</protein>
<comment type="caution">
    <text evidence="3">The sequence shown here is derived from an EMBL/GenBank/DDBJ whole genome shotgun (WGS) entry which is preliminary data.</text>
</comment>
<evidence type="ECO:0000256" key="1">
    <source>
        <dbReference type="SAM" id="Phobius"/>
    </source>
</evidence>
<dbReference type="EMBL" id="JAJCIS010000002">
    <property type="protein sequence ID" value="MCB7386787.1"/>
    <property type="molecule type" value="Genomic_DNA"/>
</dbReference>
<dbReference type="PANTHER" id="PTHR40448">
    <property type="entry name" value="TWO-COMPONENT SENSOR HISTIDINE KINASE"/>
    <property type="match status" value="1"/>
</dbReference>
<name>A0ABS8DEE6_9FIRM</name>
<feature type="transmembrane region" description="Helical" evidence="1">
    <location>
        <begin position="52"/>
        <end position="74"/>
    </location>
</feature>